<protein>
    <submittedName>
        <fullName evidence="1">Uncharacterized protein</fullName>
    </submittedName>
</protein>
<accession>A0ACB8AI14</accession>
<organism evidence="1 2">
    <name type="scientific">Hygrophoropsis aurantiaca</name>
    <dbReference type="NCBI Taxonomy" id="72124"/>
    <lineage>
        <taxon>Eukaryota</taxon>
        <taxon>Fungi</taxon>
        <taxon>Dikarya</taxon>
        <taxon>Basidiomycota</taxon>
        <taxon>Agaricomycotina</taxon>
        <taxon>Agaricomycetes</taxon>
        <taxon>Agaricomycetidae</taxon>
        <taxon>Boletales</taxon>
        <taxon>Coniophorineae</taxon>
        <taxon>Hygrophoropsidaceae</taxon>
        <taxon>Hygrophoropsis</taxon>
    </lineage>
</organism>
<sequence>MLGFESLTSEPPTPAASQVAYAIRTGRNAFVAVYVIQVYEWLLNLGDEYTLIHQTPWSSVKVTYLVCRYYPLLLFPFQLWGWMGDHVLRVCQRVIHPLFATLVPLQLSAQAVILTRAYVFTGRKKRVLVAFALGYLTLLGSEIWIFGFDFSLIPPADSRRIIGNTGCFGNDSIANRGGPDTRPALLFLFTFILDAIAMSLVLFHARRVRAVDGKLGRYFVFQGLLNFSLMSILNLFTASFYFMPEVTLNGHGLPFSLILSDVFACRLILDLRRSAASTETMDLEEQSRIVRVGLRRLHDRECGQDTCSS</sequence>
<dbReference type="Proteomes" id="UP000790377">
    <property type="component" value="Unassembled WGS sequence"/>
</dbReference>
<reference evidence="1" key="1">
    <citation type="journal article" date="2021" name="New Phytol.">
        <title>Evolutionary innovations through gain and loss of genes in the ectomycorrhizal Boletales.</title>
        <authorList>
            <person name="Wu G."/>
            <person name="Miyauchi S."/>
            <person name="Morin E."/>
            <person name="Kuo A."/>
            <person name="Drula E."/>
            <person name="Varga T."/>
            <person name="Kohler A."/>
            <person name="Feng B."/>
            <person name="Cao Y."/>
            <person name="Lipzen A."/>
            <person name="Daum C."/>
            <person name="Hundley H."/>
            <person name="Pangilinan J."/>
            <person name="Johnson J."/>
            <person name="Barry K."/>
            <person name="LaButti K."/>
            <person name="Ng V."/>
            <person name="Ahrendt S."/>
            <person name="Min B."/>
            <person name="Choi I.G."/>
            <person name="Park H."/>
            <person name="Plett J.M."/>
            <person name="Magnuson J."/>
            <person name="Spatafora J.W."/>
            <person name="Nagy L.G."/>
            <person name="Henrissat B."/>
            <person name="Grigoriev I.V."/>
            <person name="Yang Z.L."/>
            <person name="Xu J."/>
            <person name="Martin F.M."/>
        </authorList>
    </citation>
    <scope>NUCLEOTIDE SEQUENCE</scope>
    <source>
        <strain evidence="1">ATCC 28755</strain>
    </source>
</reference>
<dbReference type="EMBL" id="MU267649">
    <property type="protein sequence ID" value="KAH7912559.1"/>
    <property type="molecule type" value="Genomic_DNA"/>
</dbReference>
<evidence type="ECO:0000313" key="2">
    <source>
        <dbReference type="Proteomes" id="UP000790377"/>
    </source>
</evidence>
<comment type="caution">
    <text evidence="1">The sequence shown here is derived from an EMBL/GenBank/DDBJ whole genome shotgun (WGS) entry which is preliminary data.</text>
</comment>
<keyword evidence="2" id="KW-1185">Reference proteome</keyword>
<proteinExistence type="predicted"/>
<name>A0ACB8AI14_9AGAM</name>
<evidence type="ECO:0000313" key="1">
    <source>
        <dbReference type="EMBL" id="KAH7912559.1"/>
    </source>
</evidence>
<gene>
    <name evidence="1" type="ORF">BJ138DRAFT_779044</name>
</gene>